<keyword evidence="3" id="KW-1185">Reference proteome</keyword>
<evidence type="ECO:0000313" key="3">
    <source>
        <dbReference type="Proteomes" id="UP001148786"/>
    </source>
</evidence>
<reference evidence="2" key="1">
    <citation type="submission" date="2022-07" db="EMBL/GenBank/DDBJ databases">
        <title>Genome Sequence of Agrocybe chaxingu.</title>
        <authorList>
            <person name="Buettner E."/>
        </authorList>
    </citation>
    <scope>NUCLEOTIDE SEQUENCE</scope>
    <source>
        <strain evidence="2">MP-N11</strain>
    </source>
</reference>
<comment type="caution">
    <text evidence="2">The sequence shown here is derived from an EMBL/GenBank/DDBJ whole genome shotgun (WGS) entry which is preliminary data.</text>
</comment>
<proteinExistence type="predicted"/>
<dbReference type="AlphaFoldDB" id="A0A9W8JNQ1"/>
<gene>
    <name evidence="2" type="ORF">NLJ89_g11448</name>
</gene>
<name>A0A9W8JNQ1_9AGAR</name>
<sequence length="85" mass="9294">MHLQPAFAFAAANVLLGAHDAPTARLLDRRGVPTNVANRMPACRPPSSLSSTVRPRADETAPISHTHPTSRRRHSATPMTTTTWW</sequence>
<evidence type="ECO:0000313" key="2">
    <source>
        <dbReference type="EMBL" id="KAJ3490262.1"/>
    </source>
</evidence>
<dbReference type="EMBL" id="JANKHO010002642">
    <property type="protein sequence ID" value="KAJ3490262.1"/>
    <property type="molecule type" value="Genomic_DNA"/>
</dbReference>
<organism evidence="2 3">
    <name type="scientific">Agrocybe chaxingu</name>
    <dbReference type="NCBI Taxonomy" id="84603"/>
    <lineage>
        <taxon>Eukaryota</taxon>
        <taxon>Fungi</taxon>
        <taxon>Dikarya</taxon>
        <taxon>Basidiomycota</taxon>
        <taxon>Agaricomycotina</taxon>
        <taxon>Agaricomycetes</taxon>
        <taxon>Agaricomycetidae</taxon>
        <taxon>Agaricales</taxon>
        <taxon>Agaricineae</taxon>
        <taxon>Strophariaceae</taxon>
        <taxon>Agrocybe</taxon>
    </lineage>
</organism>
<accession>A0A9W8JNQ1</accession>
<evidence type="ECO:0000256" key="1">
    <source>
        <dbReference type="SAM" id="MobiDB-lite"/>
    </source>
</evidence>
<feature type="region of interest" description="Disordered" evidence="1">
    <location>
        <begin position="37"/>
        <end position="85"/>
    </location>
</feature>
<protein>
    <submittedName>
        <fullName evidence="2">Uncharacterized protein</fullName>
    </submittedName>
</protein>
<dbReference type="Proteomes" id="UP001148786">
    <property type="component" value="Unassembled WGS sequence"/>
</dbReference>